<keyword evidence="2" id="KW-1185">Reference proteome</keyword>
<protein>
    <submittedName>
        <fullName evidence="1">Uncharacterized protein</fullName>
    </submittedName>
</protein>
<name>A0A844BCK8_9BURK</name>
<dbReference type="OrthoDB" id="8912425at2"/>
<sequence length="101" mass="10684">MIKTTLLAALVAVGVVGLTGCDVKKTQEGNVTIPKYEVEKKAEGDVTLPKYEVTGPDVKVGTKDATITVPKVETEKKTIEVPTIDVKTAKEKEAEKAKSGG</sequence>
<reference evidence="1 2" key="1">
    <citation type="submission" date="2019-11" db="EMBL/GenBank/DDBJ databases">
        <title>Caenimonas koreensis gen. nov., sp. nov., isolated from activated sludge.</title>
        <authorList>
            <person name="Seung H.R."/>
        </authorList>
    </citation>
    <scope>NUCLEOTIDE SEQUENCE [LARGE SCALE GENOMIC DNA]</scope>
    <source>
        <strain evidence="1 2">EMB320</strain>
    </source>
</reference>
<dbReference type="AlphaFoldDB" id="A0A844BCK8"/>
<gene>
    <name evidence="1" type="ORF">GHT07_18070</name>
</gene>
<dbReference type="PROSITE" id="PS51257">
    <property type="entry name" value="PROKAR_LIPOPROTEIN"/>
    <property type="match status" value="1"/>
</dbReference>
<evidence type="ECO:0000313" key="2">
    <source>
        <dbReference type="Proteomes" id="UP000487350"/>
    </source>
</evidence>
<evidence type="ECO:0000313" key="1">
    <source>
        <dbReference type="EMBL" id="MRD49187.1"/>
    </source>
</evidence>
<organism evidence="1 2">
    <name type="scientific">Caenimonas koreensis DSM 17982</name>
    <dbReference type="NCBI Taxonomy" id="1121255"/>
    <lineage>
        <taxon>Bacteria</taxon>
        <taxon>Pseudomonadati</taxon>
        <taxon>Pseudomonadota</taxon>
        <taxon>Betaproteobacteria</taxon>
        <taxon>Burkholderiales</taxon>
        <taxon>Comamonadaceae</taxon>
        <taxon>Caenimonas</taxon>
    </lineage>
</organism>
<dbReference type="RefSeq" id="WP_153586495.1">
    <property type="nucleotide sequence ID" value="NZ_WJBU01000020.1"/>
</dbReference>
<dbReference type="Proteomes" id="UP000487350">
    <property type="component" value="Unassembled WGS sequence"/>
</dbReference>
<dbReference type="EMBL" id="WJBU01000020">
    <property type="protein sequence ID" value="MRD49187.1"/>
    <property type="molecule type" value="Genomic_DNA"/>
</dbReference>
<comment type="caution">
    <text evidence="1">The sequence shown here is derived from an EMBL/GenBank/DDBJ whole genome shotgun (WGS) entry which is preliminary data.</text>
</comment>
<accession>A0A844BCK8</accession>
<proteinExistence type="predicted"/>